<gene>
    <name evidence="1" type="ORF">HPB49_024424</name>
</gene>
<keyword evidence="2" id="KW-1185">Reference proteome</keyword>
<reference evidence="1" key="1">
    <citation type="submission" date="2020-05" db="EMBL/GenBank/DDBJ databases">
        <title>Large-scale comparative analyses of tick genomes elucidate their genetic diversity and vector capacities.</title>
        <authorList>
            <person name="Jia N."/>
            <person name="Wang J."/>
            <person name="Shi W."/>
            <person name="Du L."/>
            <person name="Sun Y."/>
            <person name="Zhan W."/>
            <person name="Jiang J."/>
            <person name="Wang Q."/>
            <person name="Zhang B."/>
            <person name="Ji P."/>
            <person name="Sakyi L.B."/>
            <person name="Cui X."/>
            <person name="Yuan T."/>
            <person name="Jiang B."/>
            <person name="Yang W."/>
            <person name="Lam T.T.-Y."/>
            <person name="Chang Q."/>
            <person name="Ding S."/>
            <person name="Wang X."/>
            <person name="Zhu J."/>
            <person name="Ruan X."/>
            <person name="Zhao L."/>
            <person name="Wei J."/>
            <person name="Que T."/>
            <person name="Du C."/>
            <person name="Cheng J."/>
            <person name="Dai P."/>
            <person name="Han X."/>
            <person name="Huang E."/>
            <person name="Gao Y."/>
            <person name="Liu J."/>
            <person name="Shao H."/>
            <person name="Ye R."/>
            <person name="Li L."/>
            <person name="Wei W."/>
            <person name="Wang X."/>
            <person name="Wang C."/>
            <person name="Yang T."/>
            <person name="Huo Q."/>
            <person name="Li W."/>
            <person name="Guo W."/>
            <person name="Chen H."/>
            <person name="Zhou L."/>
            <person name="Ni X."/>
            <person name="Tian J."/>
            <person name="Zhou Y."/>
            <person name="Sheng Y."/>
            <person name="Liu T."/>
            <person name="Pan Y."/>
            <person name="Xia L."/>
            <person name="Li J."/>
            <person name="Zhao F."/>
            <person name="Cao W."/>
        </authorList>
    </citation>
    <scope>NUCLEOTIDE SEQUENCE</scope>
    <source>
        <strain evidence="1">Dsil-2018</strain>
    </source>
</reference>
<proteinExistence type="predicted"/>
<evidence type="ECO:0000313" key="1">
    <source>
        <dbReference type="EMBL" id="KAH7942459.1"/>
    </source>
</evidence>
<accession>A0ACB8CIA1</accession>
<evidence type="ECO:0000313" key="2">
    <source>
        <dbReference type="Proteomes" id="UP000821865"/>
    </source>
</evidence>
<sequence length="248" mass="26166">MQPSALHTGGDAPLTRQVLQLPSRRIAAVADSASPALSKLASLTTSGAGLVGGGVLPSLGQADHVPSTARKKRTQGGRTASTAQKRRMDGVKLVQTALDKSHRLLLDVAAKMPNLVPRMDAQECLKRTVCEAHNKPGRYGLLGIAIQFFFPPFRPGDAEGTRMSPLQLAARYGRDPSADCGRQYDGCFLDTLQTLQAAVDYLLRRQQAANKPGSTLLLHAFSSAQQAAPPIVWGSAGGGVVEPITAPP</sequence>
<organism evidence="1 2">
    <name type="scientific">Dermacentor silvarum</name>
    <name type="common">Tick</name>
    <dbReference type="NCBI Taxonomy" id="543639"/>
    <lineage>
        <taxon>Eukaryota</taxon>
        <taxon>Metazoa</taxon>
        <taxon>Ecdysozoa</taxon>
        <taxon>Arthropoda</taxon>
        <taxon>Chelicerata</taxon>
        <taxon>Arachnida</taxon>
        <taxon>Acari</taxon>
        <taxon>Parasitiformes</taxon>
        <taxon>Ixodida</taxon>
        <taxon>Ixodoidea</taxon>
        <taxon>Ixodidae</taxon>
        <taxon>Rhipicephalinae</taxon>
        <taxon>Dermacentor</taxon>
    </lineage>
</organism>
<dbReference type="EMBL" id="CM023476">
    <property type="protein sequence ID" value="KAH7942459.1"/>
    <property type="molecule type" value="Genomic_DNA"/>
</dbReference>
<dbReference type="Proteomes" id="UP000821865">
    <property type="component" value="Chromosome 7"/>
</dbReference>
<name>A0ACB8CIA1_DERSI</name>
<comment type="caution">
    <text evidence="1">The sequence shown here is derived from an EMBL/GenBank/DDBJ whole genome shotgun (WGS) entry which is preliminary data.</text>
</comment>
<protein>
    <submittedName>
        <fullName evidence="1">Uncharacterized protein</fullName>
    </submittedName>
</protein>